<protein>
    <submittedName>
        <fullName evidence="3">Uncharacterized protein</fullName>
    </submittedName>
</protein>
<feature type="non-terminal residue" evidence="3">
    <location>
        <position position="1"/>
    </location>
</feature>
<dbReference type="SUPFAM" id="SSF50386">
    <property type="entry name" value="STI-like"/>
    <property type="match status" value="1"/>
</dbReference>
<evidence type="ECO:0000256" key="1">
    <source>
        <dbReference type="ARBA" id="ARBA00005440"/>
    </source>
</evidence>
<keyword evidence="4" id="KW-1185">Reference proteome</keyword>
<sequence length="211" mass="23200">VLFNKLSHLFCVRVRPCPVVYTIWNHPVSPDGTYLMSSTDEGALRGFVCLGKIPNSDSSCPDGAFKYNGEGGSSRTAIRLIPYTNIGSIHENQDFNIQFSEYNSGCSNYTTWKVEEHGASIKGVSLVSTRGGTIGQVDSSWFRLVSFSYEYATGYRLLHCPGPIMCPTCTSDACNIVWMVMVEGRRLQIAGHVTQDSEGNIYPLVVGFDTS</sequence>
<comment type="caution">
    <text evidence="3">The sequence shown here is derived from an EMBL/GenBank/DDBJ whole genome shotgun (WGS) entry which is preliminary data.</text>
</comment>
<proteinExistence type="inferred from homology"/>
<dbReference type="Gramene" id="PHT89841">
    <property type="protein sequence ID" value="PHT89841"/>
    <property type="gene ID" value="T459_04954"/>
</dbReference>
<dbReference type="SMART" id="SM00452">
    <property type="entry name" value="STI"/>
    <property type="match status" value="1"/>
</dbReference>
<keyword evidence="2" id="KW-0646">Protease inhibitor</keyword>
<dbReference type="Proteomes" id="UP000222542">
    <property type="component" value="Unassembled WGS sequence"/>
</dbReference>
<evidence type="ECO:0000313" key="4">
    <source>
        <dbReference type="Proteomes" id="UP000222542"/>
    </source>
</evidence>
<comment type="similarity">
    <text evidence="1">Belongs to the protease inhibitor I3 (leguminous Kunitz-type inhibitor) family.</text>
</comment>
<dbReference type="PANTHER" id="PTHR33107:SF61">
    <property type="entry name" value="KUNITZ-TYPE PROTEASE INHIBITOR"/>
    <property type="match status" value="1"/>
</dbReference>
<dbReference type="InterPro" id="IPR011065">
    <property type="entry name" value="Kunitz_inhibitor_STI-like_sf"/>
</dbReference>
<dbReference type="Pfam" id="PF00197">
    <property type="entry name" value="Kunitz_legume"/>
    <property type="match status" value="1"/>
</dbReference>
<reference evidence="3 4" key="2">
    <citation type="journal article" date="2017" name="Genome Biol.">
        <title>New reference genome sequences of hot pepper reveal the massive evolution of plant disease-resistance genes by retroduplication.</title>
        <authorList>
            <person name="Kim S."/>
            <person name="Park J."/>
            <person name="Yeom S.I."/>
            <person name="Kim Y.M."/>
            <person name="Seo E."/>
            <person name="Kim K.T."/>
            <person name="Kim M.S."/>
            <person name="Lee J.M."/>
            <person name="Cheong K."/>
            <person name="Shin H.S."/>
            <person name="Kim S.B."/>
            <person name="Han K."/>
            <person name="Lee J."/>
            <person name="Park M."/>
            <person name="Lee H.A."/>
            <person name="Lee H.Y."/>
            <person name="Lee Y."/>
            <person name="Oh S."/>
            <person name="Lee J.H."/>
            <person name="Choi E."/>
            <person name="Choi E."/>
            <person name="Lee S.E."/>
            <person name="Jeon J."/>
            <person name="Kim H."/>
            <person name="Choi G."/>
            <person name="Song H."/>
            <person name="Lee J."/>
            <person name="Lee S.C."/>
            <person name="Kwon J.K."/>
            <person name="Lee H.Y."/>
            <person name="Koo N."/>
            <person name="Hong Y."/>
            <person name="Kim R.W."/>
            <person name="Kang W.H."/>
            <person name="Huh J.H."/>
            <person name="Kang B.C."/>
            <person name="Yang T.J."/>
            <person name="Lee Y.H."/>
            <person name="Bennetzen J.L."/>
            <person name="Choi D."/>
        </authorList>
    </citation>
    <scope>NUCLEOTIDE SEQUENCE [LARGE SCALE GENOMIC DNA]</scope>
    <source>
        <strain evidence="4">cv. CM334</strain>
    </source>
</reference>
<evidence type="ECO:0000256" key="2">
    <source>
        <dbReference type="ARBA" id="ARBA00022690"/>
    </source>
</evidence>
<dbReference type="InterPro" id="IPR002160">
    <property type="entry name" value="Prot_inh_Kunz-lg"/>
</dbReference>
<reference evidence="3 4" key="1">
    <citation type="journal article" date="2014" name="Nat. Genet.">
        <title>Genome sequence of the hot pepper provides insights into the evolution of pungency in Capsicum species.</title>
        <authorList>
            <person name="Kim S."/>
            <person name="Park M."/>
            <person name="Yeom S.I."/>
            <person name="Kim Y.M."/>
            <person name="Lee J.M."/>
            <person name="Lee H.A."/>
            <person name="Seo E."/>
            <person name="Choi J."/>
            <person name="Cheong K."/>
            <person name="Kim K.T."/>
            <person name="Jung K."/>
            <person name="Lee G.W."/>
            <person name="Oh S.K."/>
            <person name="Bae C."/>
            <person name="Kim S.B."/>
            <person name="Lee H.Y."/>
            <person name="Kim S.Y."/>
            <person name="Kim M.S."/>
            <person name="Kang B.C."/>
            <person name="Jo Y.D."/>
            <person name="Yang H.B."/>
            <person name="Jeong H.J."/>
            <person name="Kang W.H."/>
            <person name="Kwon J.K."/>
            <person name="Shin C."/>
            <person name="Lim J.Y."/>
            <person name="Park J.H."/>
            <person name="Huh J.H."/>
            <person name="Kim J.S."/>
            <person name="Kim B.D."/>
            <person name="Cohen O."/>
            <person name="Paran I."/>
            <person name="Suh M.C."/>
            <person name="Lee S.B."/>
            <person name="Kim Y.K."/>
            <person name="Shin Y."/>
            <person name="Noh S.J."/>
            <person name="Park J."/>
            <person name="Seo Y.S."/>
            <person name="Kwon S.Y."/>
            <person name="Kim H.A."/>
            <person name="Park J.M."/>
            <person name="Kim H.J."/>
            <person name="Choi S.B."/>
            <person name="Bosland P.W."/>
            <person name="Reeves G."/>
            <person name="Jo S.H."/>
            <person name="Lee B.W."/>
            <person name="Cho H.T."/>
            <person name="Choi H.S."/>
            <person name="Lee M.S."/>
            <person name="Yu Y."/>
            <person name="Do Choi Y."/>
            <person name="Park B.S."/>
            <person name="van Deynze A."/>
            <person name="Ashrafi H."/>
            <person name="Hill T."/>
            <person name="Kim W.T."/>
            <person name="Pai H.S."/>
            <person name="Ahn H.K."/>
            <person name="Yeam I."/>
            <person name="Giovannoni J.J."/>
            <person name="Rose J.K."/>
            <person name="Sorensen I."/>
            <person name="Lee S.J."/>
            <person name="Kim R.W."/>
            <person name="Choi I.Y."/>
            <person name="Choi B.S."/>
            <person name="Lim J.S."/>
            <person name="Lee Y.H."/>
            <person name="Choi D."/>
        </authorList>
    </citation>
    <scope>NUCLEOTIDE SEQUENCE [LARGE SCALE GENOMIC DNA]</scope>
    <source>
        <strain evidence="4">cv. CM334</strain>
    </source>
</reference>
<accession>A0A2G3A6M4</accession>
<dbReference type="CDD" id="cd23372">
    <property type="entry name" value="beta-trefoil_STI_CPI-like"/>
    <property type="match status" value="1"/>
</dbReference>
<name>A0A2G3A6M4_CAPAN</name>
<gene>
    <name evidence="3" type="ORF">T459_04954</name>
</gene>
<dbReference type="Gene3D" id="2.80.10.50">
    <property type="match status" value="1"/>
</dbReference>
<dbReference type="AlphaFoldDB" id="A0A2G3A6M4"/>
<dbReference type="PANTHER" id="PTHR33107">
    <property type="entry name" value="KUNITZ TRYPSIN INHIBITOR 2"/>
    <property type="match status" value="1"/>
</dbReference>
<evidence type="ECO:0000313" key="3">
    <source>
        <dbReference type="EMBL" id="PHT89841.1"/>
    </source>
</evidence>
<dbReference type="EMBL" id="AYRZ02000002">
    <property type="protein sequence ID" value="PHT89841.1"/>
    <property type="molecule type" value="Genomic_DNA"/>
</dbReference>
<dbReference type="GO" id="GO:0004866">
    <property type="term" value="F:endopeptidase inhibitor activity"/>
    <property type="evidence" value="ECO:0007669"/>
    <property type="project" value="InterPro"/>
</dbReference>
<organism evidence="3 4">
    <name type="scientific">Capsicum annuum</name>
    <name type="common">Capsicum pepper</name>
    <dbReference type="NCBI Taxonomy" id="4072"/>
    <lineage>
        <taxon>Eukaryota</taxon>
        <taxon>Viridiplantae</taxon>
        <taxon>Streptophyta</taxon>
        <taxon>Embryophyta</taxon>
        <taxon>Tracheophyta</taxon>
        <taxon>Spermatophyta</taxon>
        <taxon>Magnoliopsida</taxon>
        <taxon>eudicotyledons</taxon>
        <taxon>Gunneridae</taxon>
        <taxon>Pentapetalae</taxon>
        <taxon>asterids</taxon>
        <taxon>lamiids</taxon>
        <taxon>Solanales</taxon>
        <taxon>Solanaceae</taxon>
        <taxon>Solanoideae</taxon>
        <taxon>Capsiceae</taxon>
        <taxon>Capsicum</taxon>
    </lineage>
</organism>